<protein>
    <recommendedName>
        <fullName evidence="8">tRNA-specific adenosine deaminase</fullName>
        <ecNumber evidence="8">3.5.4.33</ecNumber>
    </recommendedName>
</protein>
<dbReference type="AlphaFoldDB" id="A0A4R6BHY0"/>
<accession>A0A4R6BHY0</accession>
<dbReference type="HAMAP" id="MF_00972">
    <property type="entry name" value="tRNA_aden_deaminase"/>
    <property type="match status" value="1"/>
</dbReference>
<dbReference type="PROSITE" id="PS51747">
    <property type="entry name" value="CYT_DCMP_DEAMINASES_2"/>
    <property type="match status" value="1"/>
</dbReference>
<gene>
    <name evidence="8" type="primary">tadA</name>
    <name evidence="10" type="ORF">ERX37_10025</name>
</gene>
<dbReference type="GO" id="GO:0002100">
    <property type="term" value="P:tRNA wobble adenosine to inosine editing"/>
    <property type="evidence" value="ECO:0007669"/>
    <property type="project" value="UniProtKB-UniRule"/>
</dbReference>
<evidence type="ECO:0000259" key="9">
    <source>
        <dbReference type="PROSITE" id="PS51747"/>
    </source>
</evidence>
<dbReference type="Gene3D" id="3.40.140.10">
    <property type="entry name" value="Cytidine Deaminase, domain 2"/>
    <property type="match status" value="1"/>
</dbReference>
<feature type="binding site" evidence="8">
    <location>
        <position position="85"/>
    </location>
    <ligand>
        <name>Zn(2+)</name>
        <dbReference type="ChEBI" id="CHEBI:29105"/>
        <note>catalytic</note>
    </ligand>
</feature>
<reference evidence="10 11" key="1">
    <citation type="submission" date="2019-01" db="EMBL/GenBank/DDBJ databases">
        <title>Draft genome sequences of the type strains of six Macrococcus species.</title>
        <authorList>
            <person name="Mazhar S."/>
            <person name="Altermann E."/>
            <person name="Hill C."/>
            <person name="Mcauliffe O."/>
        </authorList>
    </citation>
    <scope>NUCLEOTIDE SEQUENCE [LARGE SCALE GENOMIC DNA]</scope>
    <source>
        <strain evidence="10 11">CCM4809</strain>
    </source>
</reference>
<comment type="caution">
    <text evidence="10">The sequence shown here is derived from an EMBL/GenBank/DDBJ whole genome shotgun (WGS) entry which is preliminary data.</text>
</comment>
<dbReference type="GO" id="GO:0008270">
    <property type="term" value="F:zinc ion binding"/>
    <property type="evidence" value="ECO:0007669"/>
    <property type="project" value="UniProtKB-UniRule"/>
</dbReference>
<dbReference type="OrthoDB" id="9802676at2"/>
<keyword evidence="11" id="KW-1185">Reference proteome</keyword>
<dbReference type="CDD" id="cd01285">
    <property type="entry name" value="nucleoside_deaminase"/>
    <property type="match status" value="1"/>
</dbReference>
<dbReference type="GO" id="GO:0052717">
    <property type="term" value="F:tRNA-specific adenosine-34 deaminase activity"/>
    <property type="evidence" value="ECO:0007669"/>
    <property type="project" value="UniProtKB-UniRule"/>
</dbReference>
<evidence type="ECO:0000256" key="5">
    <source>
        <dbReference type="ARBA" id="ARBA00022801"/>
    </source>
</evidence>
<dbReference type="Proteomes" id="UP000295328">
    <property type="component" value="Unassembled WGS sequence"/>
</dbReference>
<feature type="domain" description="CMP/dCMP-type deaminase" evidence="9">
    <location>
        <begin position="1"/>
        <end position="119"/>
    </location>
</feature>
<dbReference type="EC" id="3.5.4.33" evidence="8"/>
<dbReference type="PROSITE" id="PS00903">
    <property type="entry name" value="CYT_DCMP_DEAMINASES_1"/>
    <property type="match status" value="1"/>
</dbReference>
<dbReference type="Pfam" id="PF14437">
    <property type="entry name" value="MafB19-deam"/>
    <property type="match status" value="1"/>
</dbReference>
<keyword evidence="4 8" id="KW-0479">Metal-binding</keyword>
<dbReference type="PANTHER" id="PTHR11079:SF202">
    <property type="entry name" value="TRNA-SPECIFIC ADENOSINE DEAMINASE"/>
    <property type="match status" value="1"/>
</dbReference>
<comment type="similarity">
    <text evidence="1">Belongs to the cytidine and deoxycytidylate deaminase family. ADAT2 subfamily.</text>
</comment>
<proteinExistence type="inferred from homology"/>
<evidence type="ECO:0000256" key="7">
    <source>
        <dbReference type="ARBA" id="ARBA00048045"/>
    </source>
</evidence>
<feature type="binding site" evidence="8">
    <location>
        <position position="82"/>
    </location>
    <ligand>
        <name>Zn(2+)</name>
        <dbReference type="ChEBI" id="CHEBI:29105"/>
        <note>catalytic</note>
    </ligand>
</feature>
<dbReference type="InterPro" id="IPR028883">
    <property type="entry name" value="tRNA_aden_deaminase"/>
</dbReference>
<dbReference type="PANTHER" id="PTHR11079">
    <property type="entry name" value="CYTOSINE DEAMINASE FAMILY MEMBER"/>
    <property type="match status" value="1"/>
</dbReference>
<comment type="function">
    <text evidence="8">Catalyzes the deamination of adenosine to inosine at the wobble position 34 of tRNA(Arg2).</text>
</comment>
<name>A0A4R6BHY0_9STAP</name>
<comment type="cofactor">
    <cofactor evidence="8">
        <name>Zn(2+)</name>
        <dbReference type="ChEBI" id="CHEBI:29105"/>
    </cofactor>
    <text evidence="8">Binds 1 zinc ion per subunit.</text>
</comment>
<evidence type="ECO:0000256" key="2">
    <source>
        <dbReference type="ARBA" id="ARBA00011738"/>
    </source>
</evidence>
<evidence type="ECO:0000313" key="10">
    <source>
        <dbReference type="EMBL" id="TDM01208.1"/>
    </source>
</evidence>
<comment type="catalytic activity">
    <reaction evidence="7 8">
        <text>adenosine(34) in tRNA + H2O + H(+) = inosine(34) in tRNA + NH4(+)</text>
        <dbReference type="Rhea" id="RHEA:43168"/>
        <dbReference type="Rhea" id="RHEA-COMP:10373"/>
        <dbReference type="Rhea" id="RHEA-COMP:10374"/>
        <dbReference type="ChEBI" id="CHEBI:15377"/>
        <dbReference type="ChEBI" id="CHEBI:15378"/>
        <dbReference type="ChEBI" id="CHEBI:28938"/>
        <dbReference type="ChEBI" id="CHEBI:74411"/>
        <dbReference type="ChEBI" id="CHEBI:82852"/>
        <dbReference type="EC" id="3.5.4.33"/>
    </reaction>
</comment>
<evidence type="ECO:0000256" key="8">
    <source>
        <dbReference type="HAMAP-Rule" id="MF_00972"/>
    </source>
</evidence>
<keyword evidence="5 8" id="KW-0378">Hydrolase</keyword>
<evidence type="ECO:0000313" key="11">
    <source>
        <dbReference type="Proteomes" id="UP000295328"/>
    </source>
</evidence>
<dbReference type="NCBIfam" id="NF008113">
    <property type="entry name" value="PRK10860.1"/>
    <property type="match status" value="1"/>
</dbReference>
<evidence type="ECO:0000256" key="4">
    <source>
        <dbReference type="ARBA" id="ARBA00022723"/>
    </source>
</evidence>
<dbReference type="FunFam" id="3.40.140.10:FF:000005">
    <property type="entry name" value="tRNA-specific adenosine deaminase"/>
    <property type="match status" value="1"/>
</dbReference>
<sequence>MNHETFMKLALEEAKKAEAIGEVPIGAVVVQHGEVIGRGHNLRETEQNPTYHAEMIAINQAAEHLGSWRLEDCVLYATLEPCVMCAGAVVMSRIPVVVYGATDPKGGCSGSLMNLLREERFNHRATVIRGICQEECSSVLTTFFRNIRKNKAARHKGVVNLKVESTEEEMKE</sequence>
<feature type="active site" description="Proton donor" evidence="8">
    <location>
        <position position="54"/>
    </location>
</feature>
<dbReference type="InterPro" id="IPR002125">
    <property type="entry name" value="CMP_dCMP_dom"/>
</dbReference>
<comment type="subunit">
    <text evidence="2 8">Homodimer.</text>
</comment>
<evidence type="ECO:0000256" key="6">
    <source>
        <dbReference type="ARBA" id="ARBA00022833"/>
    </source>
</evidence>
<evidence type="ECO:0000256" key="1">
    <source>
        <dbReference type="ARBA" id="ARBA00010669"/>
    </source>
</evidence>
<keyword evidence="6 8" id="KW-0862">Zinc</keyword>
<feature type="binding site" evidence="8">
    <location>
        <position position="52"/>
    </location>
    <ligand>
        <name>Zn(2+)</name>
        <dbReference type="ChEBI" id="CHEBI:29105"/>
        <note>catalytic</note>
    </ligand>
</feature>
<dbReference type="InterPro" id="IPR016193">
    <property type="entry name" value="Cytidine_deaminase-like"/>
</dbReference>
<keyword evidence="3 8" id="KW-0819">tRNA processing</keyword>
<dbReference type="EMBL" id="SCWE01000005">
    <property type="protein sequence ID" value="TDM01208.1"/>
    <property type="molecule type" value="Genomic_DNA"/>
</dbReference>
<organism evidence="10 11">
    <name type="scientific">Macrococcus hajekii</name>
    <dbReference type="NCBI Taxonomy" id="198482"/>
    <lineage>
        <taxon>Bacteria</taxon>
        <taxon>Bacillati</taxon>
        <taxon>Bacillota</taxon>
        <taxon>Bacilli</taxon>
        <taxon>Bacillales</taxon>
        <taxon>Staphylococcaceae</taxon>
        <taxon>Macrococcus</taxon>
    </lineage>
</organism>
<evidence type="ECO:0000256" key="3">
    <source>
        <dbReference type="ARBA" id="ARBA00022694"/>
    </source>
</evidence>
<dbReference type="InterPro" id="IPR016192">
    <property type="entry name" value="APOBEC/CMP_deaminase_Zn-bd"/>
</dbReference>
<dbReference type="SUPFAM" id="SSF53927">
    <property type="entry name" value="Cytidine deaminase-like"/>
    <property type="match status" value="1"/>
</dbReference>
<dbReference type="InterPro" id="IPR058535">
    <property type="entry name" value="MafB19-deam"/>
</dbReference>